<keyword evidence="2" id="KW-0963">Cytoplasm</keyword>
<evidence type="ECO:0000256" key="3">
    <source>
        <dbReference type="ARBA" id="ARBA00022741"/>
    </source>
</evidence>
<dbReference type="GO" id="GO:0005829">
    <property type="term" value="C:cytosol"/>
    <property type="evidence" value="ECO:0007669"/>
    <property type="project" value="TreeGrafter"/>
</dbReference>
<dbReference type="PROSITE" id="PS51195">
    <property type="entry name" value="Q_MOTIF"/>
    <property type="match status" value="1"/>
</dbReference>
<dbReference type="InterPro" id="IPR050079">
    <property type="entry name" value="DEAD_box_RNA_helicase"/>
</dbReference>
<evidence type="ECO:0000259" key="13">
    <source>
        <dbReference type="PROSITE" id="PS51194"/>
    </source>
</evidence>
<keyword evidence="4" id="KW-0378">Hydrolase</keyword>
<feature type="compositionally biased region" description="Basic and acidic residues" evidence="11">
    <location>
        <begin position="422"/>
        <end position="530"/>
    </location>
</feature>
<evidence type="ECO:0000313" key="16">
    <source>
        <dbReference type="Proteomes" id="UP000317713"/>
    </source>
</evidence>
<feature type="domain" description="Helicase ATP-binding" evidence="12">
    <location>
        <begin position="38"/>
        <end position="209"/>
    </location>
</feature>
<dbReference type="PROSITE" id="PS51194">
    <property type="entry name" value="HELICASE_CTER"/>
    <property type="match status" value="1"/>
</dbReference>
<proteinExistence type="inferred from homology"/>
<dbReference type="SMART" id="SM00490">
    <property type="entry name" value="HELICc"/>
    <property type="match status" value="1"/>
</dbReference>
<dbReference type="Proteomes" id="UP000317713">
    <property type="component" value="Chromosome"/>
</dbReference>
<dbReference type="RefSeq" id="WP_144618596.1">
    <property type="nucleotide sequence ID" value="NZ_CP042161.1"/>
</dbReference>
<dbReference type="InterPro" id="IPR044742">
    <property type="entry name" value="DEAD/DEAH_RhlB"/>
</dbReference>
<evidence type="ECO:0000256" key="10">
    <source>
        <dbReference type="PROSITE-ProRule" id="PRU00552"/>
    </source>
</evidence>
<dbReference type="InterPro" id="IPR014001">
    <property type="entry name" value="Helicase_ATP-bd"/>
</dbReference>
<dbReference type="GO" id="GO:0003723">
    <property type="term" value="F:RNA binding"/>
    <property type="evidence" value="ECO:0007669"/>
    <property type="project" value="UniProtKB-ARBA"/>
</dbReference>
<evidence type="ECO:0000256" key="6">
    <source>
        <dbReference type="ARBA" id="ARBA00022840"/>
    </source>
</evidence>
<dbReference type="SMART" id="SM00487">
    <property type="entry name" value="DEXDc"/>
    <property type="match status" value="1"/>
</dbReference>
<dbReference type="InterPro" id="IPR027417">
    <property type="entry name" value="P-loop_NTPase"/>
</dbReference>
<dbReference type="Pfam" id="PF00271">
    <property type="entry name" value="Helicase_C"/>
    <property type="match status" value="1"/>
</dbReference>
<evidence type="ECO:0000256" key="9">
    <source>
        <dbReference type="ARBA" id="ARBA00067932"/>
    </source>
</evidence>
<evidence type="ECO:0000256" key="7">
    <source>
        <dbReference type="ARBA" id="ARBA00038437"/>
    </source>
</evidence>
<dbReference type="EMBL" id="CP042161">
    <property type="protein sequence ID" value="QDS37148.1"/>
    <property type="molecule type" value="Genomic_DNA"/>
</dbReference>
<name>A0A517IE66_BREBE</name>
<feature type="compositionally biased region" description="Polar residues" evidence="11">
    <location>
        <begin position="564"/>
        <end position="580"/>
    </location>
</feature>
<evidence type="ECO:0000256" key="1">
    <source>
        <dbReference type="ARBA" id="ARBA00012552"/>
    </source>
</evidence>
<dbReference type="GO" id="GO:0005524">
    <property type="term" value="F:ATP binding"/>
    <property type="evidence" value="ECO:0007669"/>
    <property type="project" value="UniProtKB-KW"/>
</dbReference>
<evidence type="ECO:0000256" key="11">
    <source>
        <dbReference type="SAM" id="MobiDB-lite"/>
    </source>
</evidence>
<evidence type="ECO:0000256" key="5">
    <source>
        <dbReference type="ARBA" id="ARBA00022806"/>
    </source>
</evidence>
<evidence type="ECO:0000259" key="14">
    <source>
        <dbReference type="PROSITE" id="PS51195"/>
    </source>
</evidence>
<dbReference type="Gene3D" id="3.40.50.300">
    <property type="entry name" value="P-loop containing nucleotide triphosphate hydrolases"/>
    <property type="match status" value="2"/>
</dbReference>
<feature type="compositionally biased region" description="Basic and acidic residues" evidence="11">
    <location>
        <begin position="370"/>
        <end position="407"/>
    </location>
</feature>
<comment type="catalytic activity">
    <reaction evidence="8">
        <text>ATP + H2O = ADP + phosphate + H(+)</text>
        <dbReference type="Rhea" id="RHEA:13065"/>
        <dbReference type="ChEBI" id="CHEBI:15377"/>
        <dbReference type="ChEBI" id="CHEBI:15378"/>
        <dbReference type="ChEBI" id="CHEBI:30616"/>
        <dbReference type="ChEBI" id="CHEBI:43474"/>
        <dbReference type="ChEBI" id="CHEBI:456216"/>
        <dbReference type="EC" id="3.6.4.13"/>
    </reaction>
</comment>
<dbReference type="InterPro" id="IPR011545">
    <property type="entry name" value="DEAD/DEAH_box_helicase_dom"/>
</dbReference>
<feature type="compositionally biased region" description="Basic and acidic residues" evidence="11">
    <location>
        <begin position="539"/>
        <end position="554"/>
    </location>
</feature>
<dbReference type="Pfam" id="PF00270">
    <property type="entry name" value="DEAD"/>
    <property type="match status" value="1"/>
</dbReference>
<gene>
    <name evidence="15" type="ORF">FPS98_26110</name>
</gene>
<dbReference type="PROSITE" id="PS51192">
    <property type="entry name" value="HELICASE_ATP_BIND_1"/>
    <property type="match status" value="1"/>
</dbReference>
<feature type="short sequence motif" description="Q motif" evidence="10">
    <location>
        <begin position="7"/>
        <end position="35"/>
    </location>
</feature>
<dbReference type="InterPro" id="IPR014014">
    <property type="entry name" value="RNA_helicase_DEAD_Q_motif"/>
</dbReference>
<evidence type="ECO:0000259" key="12">
    <source>
        <dbReference type="PROSITE" id="PS51192"/>
    </source>
</evidence>
<dbReference type="GO" id="GO:0016787">
    <property type="term" value="F:hydrolase activity"/>
    <property type="evidence" value="ECO:0007669"/>
    <property type="project" value="UniProtKB-KW"/>
</dbReference>
<dbReference type="CDD" id="cd18787">
    <property type="entry name" value="SF2_C_DEAD"/>
    <property type="match status" value="1"/>
</dbReference>
<evidence type="ECO:0000313" key="15">
    <source>
        <dbReference type="EMBL" id="QDS37148.1"/>
    </source>
</evidence>
<protein>
    <recommendedName>
        <fullName evidence="9">ATP-dependent RNA helicase CshA</fullName>
        <ecNumber evidence="1">3.6.4.13</ecNumber>
    </recommendedName>
</protein>
<keyword evidence="5 15" id="KW-0347">Helicase</keyword>
<dbReference type="PANTHER" id="PTHR47959:SF13">
    <property type="entry name" value="ATP-DEPENDENT RNA HELICASE RHLE"/>
    <property type="match status" value="1"/>
</dbReference>
<feature type="region of interest" description="Disordered" evidence="11">
    <location>
        <begin position="370"/>
        <end position="593"/>
    </location>
</feature>
<feature type="domain" description="Helicase C-terminal" evidence="13">
    <location>
        <begin position="236"/>
        <end position="382"/>
    </location>
</feature>
<feature type="domain" description="DEAD-box RNA helicase Q" evidence="14">
    <location>
        <begin position="7"/>
        <end position="35"/>
    </location>
</feature>
<dbReference type="FunFam" id="3.40.50.300:FF:000108">
    <property type="entry name" value="ATP-dependent RNA helicase RhlE"/>
    <property type="match status" value="1"/>
</dbReference>
<evidence type="ECO:0000256" key="2">
    <source>
        <dbReference type="ARBA" id="ARBA00022490"/>
    </source>
</evidence>
<evidence type="ECO:0000256" key="8">
    <source>
        <dbReference type="ARBA" id="ARBA00047984"/>
    </source>
</evidence>
<comment type="similarity">
    <text evidence="7">Belongs to the DEAD box helicase family.</text>
</comment>
<keyword evidence="3" id="KW-0547">Nucleotide-binding</keyword>
<dbReference type="SUPFAM" id="SSF52540">
    <property type="entry name" value="P-loop containing nucleoside triphosphate hydrolases"/>
    <property type="match status" value="2"/>
</dbReference>
<evidence type="ECO:0000256" key="4">
    <source>
        <dbReference type="ARBA" id="ARBA00022801"/>
    </source>
</evidence>
<dbReference type="PANTHER" id="PTHR47959">
    <property type="entry name" value="ATP-DEPENDENT RNA HELICASE RHLE-RELATED"/>
    <property type="match status" value="1"/>
</dbReference>
<keyword evidence="6" id="KW-0067">ATP-binding</keyword>
<dbReference type="InterPro" id="IPR001650">
    <property type="entry name" value="Helicase_C-like"/>
</dbReference>
<sequence>MEMAKLTDFLRLGIQKELINALQATGITEPTPIQEKAIPVVLEGKDVIAQAQTGTGKTLAFVLPILEKVDPQAPHVQALILTPTRELALQITAEVKKLTEKLEDIQVLAVYGGQDVNQQLRKLKGKIQVVIATPGRLLDHLRRGTIDLSQVSMFVLDEADQMLHMGFLPEVEDIMANTPYEKQTLLFSATMSEQVQALAKRFMQKPENIKVQGKRITLEDIRQIAVETTDRAKQATLRSLLDEVRPFLAVIFCRTKRRASTLNAALQGLGYMSDELHGDLSQAKREDVMKRFRESRIQYLVATDVAARGLDVEGVTHVFNYDIPEDVDSYIHRIGRTGRAKEKGTAFTLVAGKDWGQLREIEEGINLSLERREMDRGESDDQKKQTRQQGSERERFGKDERRGDKQGRGKGKSAGRRQQGSGERRRDEEGRQQKSGGFDRKPKDRDGAAGGFERKPKERDRAAGGFERKPKERDRAAGGFDRKPKERNRAAGGFDRKPKEGNRATGGFERKPKERDRVEVGFDRRQKDGSRATGGTGRKPKEGNRAASGFDRKSSSSGKKPVSGQRSSARPNAKQGNRASTAPAKRTFHKKSR</sequence>
<accession>A0A517IE66</accession>
<organism evidence="15 16">
    <name type="scientific">Brevibacillus brevis</name>
    <name type="common">Bacillus brevis</name>
    <dbReference type="NCBI Taxonomy" id="1393"/>
    <lineage>
        <taxon>Bacteria</taxon>
        <taxon>Bacillati</taxon>
        <taxon>Bacillota</taxon>
        <taxon>Bacilli</taxon>
        <taxon>Bacillales</taxon>
        <taxon>Paenibacillaceae</taxon>
        <taxon>Brevibacillus</taxon>
    </lineage>
</organism>
<dbReference type="AlphaFoldDB" id="A0A517IE66"/>
<dbReference type="GO" id="GO:0003724">
    <property type="term" value="F:RNA helicase activity"/>
    <property type="evidence" value="ECO:0007669"/>
    <property type="project" value="UniProtKB-EC"/>
</dbReference>
<dbReference type="CDD" id="cd00268">
    <property type="entry name" value="DEADc"/>
    <property type="match status" value="1"/>
</dbReference>
<dbReference type="EC" id="3.6.4.13" evidence="1"/>
<reference evidence="15 16" key="1">
    <citation type="submission" date="2019-07" db="EMBL/GenBank/DDBJ databases">
        <title>Characterization of Brevibacillus brevis HK544, as a potential biocontrol agent.</title>
        <authorList>
            <person name="Kim H."/>
        </authorList>
    </citation>
    <scope>NUCLEOTIDE SEQUENCE [LARGE SCALE GENOMIC DNA]</scope>
    <source>
        <strain evidence="15 16">HK544</strain>
    </source>
</reference>